<dbReference type="Proteomes" id="UP000778951">
    <property type="component" value="Unassembled WGS sequence"/>
</dbReference>
<evidence type="ECO:0000313" key="2">
    <source>
        <dbReference type="EMBL" id="NIZ69281.1"/>
    </source>
</evidence>
<name>A0A968GET2_9SPIO</name>
<comment type="caution">
    <text evidence="2">The sequence shown here is derived from an EMBL/GenBank/DDBJ whole genome shotgun (WGS) entry which is preliminary data.</text>
</comment>
<gene>
    <name evidence="2" type="ORF">HCT48_03515</name>
</gene>
<proteinExistence type="predicted"/>
<keyword evidence="1" id="KW-0812">Transmembrane</keyword>
<feature type="transmembrane region" description="Helical" evidence="1">
    <location>
        <begin position="12"/>
        <end position="29"/>
    </location>
</feature>
<dbReference type="RefSeq" id="WP_167695375.1">
    <property type="nucleotide sequence ID" value="NZ_CP118181.1"/>
</dbReference>
<keyword evidence="1" id="KW-1133">Transmembrane helix</keyword>
<keyword evidence="3" id="KW-1185">Reference proteome</keyword>
<dbReference type="EMBL" id="JAATLM010000001">
    <property type="protein sequence ID" value="NIZ69281.1"/>
    <property type="molecule type" value="Genomic_DNA"/>
</dbReference>
<evidence type="ECO:0000313" key="3">
    <source>
        <dbReference type="Proteomes" id="UP000778951"/>
    </source>
</evidence>
<organism evidence="2 3">
    <name type="scientific">Entomospira culicis</name>
    <dbReference type="NCBI Taxonomy" id="2719989"/>
    <lineage>
        <taxon>Bacteria</taxon>
        <taxon>Pseudomonadati</taxon>
        <taxon>Spirochaetota</taxon>
        <taxon>Spirochaetia</taxon>
        <taxon>Spirochaetales</taxon>
        <taxon>Spirochaetaceae</taxon>
        <taxon>Entomospira</taxon>
    </lineage>
</organism>
<accession>A0A968GET2</accession>
<keyword evidence="1" id="KW-0472">Membrane</keyword>
<protein>
    <submittedName>
        <fullName evidence="2">Uncharacterized protein</fullName>
    </submittedName>
</protein>
<dbReference type="AlphaFoldDB" id="A0A968GET2"/>
<sequence length="393" mass="45795">MSKNITRKRPLIVFALVFFIFLVSFMLLPQRNYILSNATKAINTLKFALFYNPKQFDELDKEMRNWLKQQRFSLKNGWFHVDWNTVELATINSNSSSTTDNIGLNIAELLNTAFMQDAPLSDQTPGFINRGVFVHGLDEFDENGNIFTPKMLTTATSYVQKDLSYKNKYPIWNDTFHVYELGLGSPGIIYFPATNQNSSPDVYSVFALFPIDAMSNQRFMQVNTVDYEIEDGFHDYREVVIQAWEEHKSVNLAKLEGMTDFISYMRGDPNRRFAPLPLSADKEGYETFFTYGRELIKHKNFKWNEAILRLPEDNFPNQVAAIFYLSAKKHRYYRAPSGKIKKYNVHLMEAQKLQLELFETSGIFKPIIEINIDFLINRQAPFFYHSEDQVVLL</sequence>
<evidence type="ECO:0000256" key="1">
    <source>
        <dbReference type="SAM" id="Phobius"/>
    </source>
</evidence>
<reference evidence="2" key="1">
    <citation type="submission" date="2020-03" db="EMBL/GenBank/DDBJ databases">
        <title>Spirochaetal bacteria isolated from arthropods constitute a novel genus Entomospira genus novum within the order Spirochaetales.</title>
        <authorList>
            <person name="Grana-Miraglia L."/>
            <person name="Sikutova S."/>
            <person name="Fingerle V."/>
            <person name="Sing A."/>
            <person name="Castillo-Ramirez S."/>
            <person name="Margos G."/>
            <person name="Rudolf I."/>
        </authorList>
    </citation>
    <scope>NUCLEOTIDE SEQUENCE</scope>
    <source>
        <strain evidence="2">BR149</strain>
    </source>
</reference>